<gene>
    <name evidence="1" type="ORF">MOPEL_135_01120</name>
</gene>
<dbReference type="Proteomes" id="UP000004367">
    <property type="component" value="Unassembled WGS sequence"/>
</dbReference>
<comment type="caution">
    <text evidence="1">The sequence shown here is derived from an EMBL/GenBank/DDBJ whole genome shotgun (WGS) entry which is preliminary data.</text>
</comment>
<sequence length="134" mass="14062">MTQFDGFDLSPLVQAASTDLGTVTGETRWVRVGAAELAGLTASDRDLVAVVTGERLPGEIVGELPVSFFMLQLAVDRLVGPLRGGEDVPITYVEDVYTVYEDHPAGTPLGGDLLDLALAYLAGCELAVLGPDLS</sequence>
<dbReference type="eggNOG" id="ENOG5031QPQ">
    <property type="taxonomic scope" value="Bacteria"/>
</dbReference>
<evidence type="ECO:0000313" key="1">
    <source>
        <dbReference type="EMBL" id="GAB49874.1"/>
    </source>
</evidence>
<proteinExistence type="predicted"/>
<dbReference type="STRING" id="1089455.MOPEL_135_01120"/>
<name>H5UVW6_9MICO</name>
<organism evidence="1 2">
    <name type="scientific">Mobilicoccus pelagius NBRC 104925</name>
    <dbReference type="NCBI Taxonomy" id="1089455"/>
    <lineage>
        <taxon>Bacteria</taxon>
        <taxon>Bacillati</taxon>
        <taxon>Actinomycetota</taxon>
        <taxon>Actinomycetes</taxon>
        <taxon>Micrococcales</taxon>
        <taxon>Dermatophilaceae</taxon>
        <taxon>Mobilicoccus</taxon>
    </lineage>
</organism>
<protein>
    <submittedName>
        <fullName evidence="1">Uncharacterized protein</fullName>
    </submittedName>
</protein>
<dbReference type="RefSeq" id="WP_009483717.1">
    <property type="nucleotide sequence ID" value="NZ_BAFE01000094.1"/>
</dbReference>
<evidence type="ECO:0000313" key="2">
    <source>
        <dbReference type="Proteomes" id="UP000004367"/>
    </source>
</evidence>
<dbReference type="OrthoDB" id="5148353at2"/>
<dbReference type="AlphaFoldDB" id="H5UVW6"/>
<reference evidence="1 2" key="1">
    <citation type="submission" date="2012-02" db="EMBL/GenBank/DDBJ databases">
        <title>Whole genome shotgun sequence of Mobilicoccus pelagius NBRC 104925.</title>
        <authorList>
            <person name="Yoshida Y."/>
            <person name="Hosoyama A."/>
            <person name="Tsuchikane K."/>
            <person name="Katsumata H."/>
            <person name="Yamazaki S."/>
            <person name="Fujita N."/>
        </authorList>
    </citation>
    <scope>NUCLEOTIDE SEQUENCE [LARGE SCALE GENOMIC DNA]</scope>
    <source>
        <strain evidence="1 2">NBRC 104925</strain>
    </source>
</reference>
<accession>H5UVW6</accession>
<keyword evidence="2" id="KW-1185">Reference proteome</keyword>
<dbReference type="EMBL" id="BAFE01000094">
    <property type="protein sequence ID" value="GAB49874.1"/>
    <property type="molecule type" value="Genomic_DNA"/>
</dbReference>